<dbReference type="AlphaFoldDB" id="A0A2P7B6U5"/>
<gene>
    <name evidence="1" type="ORF">CU103_20285</name>
</gene>
<evidence type="ECO:0000313" key="2">
    <source>
        <dbReference type="Proteomes" id="UP000241764"/>
    </source>
</evidence>
<evidence type="ECO:0000313" key="1">
    <source>
        <dbReference type="EMBL" id="PSH62176.1"/>
    </source>
</evidence>
<reference evidence="2" key="1">
    <citation type="submission" date="2017-11" db="EMBL/GenBank/DDBJ databases">
        <authorList>
            <person name="Kuznetsova I."/>
            <person name="Sazanova A."/>
            <person name="Chirak E."/>
            <person name="Safronova V."/>
            <person name="Willems A."/>
        </authorList>
    </citation>
    <scope>NUCLEOTIDE SEQUENCE [LARGE SCALE GENOMIC DNA]</scope>
    <source>
        <strain evidence="2">CCBAU 03422</strain>
    </source>
</reference>
<sequence>MKQRRFFRDILVDGERTIGERLHTTGTRYPIIDPEKLICSVFDYAKHDRIPYDDFAKRGMSGEETQMNALRSLRDGRMSPLQVNATFGLVKSIQQGRYWAADQCEQILETAKGSSSSCQPS</sequence>
<comment type="caution">
    <text evidence="1">The sequence shown here is derived from an EMBL/GenBank/DDBJ whole genome shotgun (WGS) entry which is preliminary data.</text>
</comment>
<protein>
    <submittedName>
        <fullName evidence="1">Uncharacterized protein</fullName>
    </submittedName>
</protein>
<accession>A0A2P7B6U5</accession>
<proteinExistence type="predicted"/>
<keyword evidence="2" id="KW-1185">Reference proteome</keyword>
<dbReference type="EMBL" id="PGGM01000010">
    <property type="protein sequence ID" value="PSH62176.1"/>
    <property type="molecule type" value="Genomic_DNA"/>
</dbReference>
<name>A0A2P7B6U5_9HYPH</name>
<dbReference type="Proteomes" id="UP000241764">
    <property type="component" value="Unassembled WGS sequence"/>
</dbReference>
<organism evidence="1 2">
    <name type="scientific">Phyllobacterium sophorae</name>
    <dbReference type="NCBI Taxonomy" id="1520277"/>
    <lineage>
        <taxon>Bacteria</taxon>
        <taxon>Pseudomonadati</taxon>
        <taxon>Pseudomonadota</taxon>
        <taxon>Alphaproteobacteria</taxon>
        <taxon>Hyphomicrobiales</taxon>
        <taxon>Phyllobacteriaceae</taxon>
        <taxon>Phyllobacterium</taxon>
    </lineage>
</organism>